<gene>
    <name evidence="4" type="ORF">CGZ75_13940</name>
</gene>
<accession>A0A229NWB6</accession>
<dbReference type="InterPro" id="IPR006016">
    <property type="entry name" value="UspA"/>
</dbReference>
<dbReference type="PANTHER" id="PTHR46268">
    <property type="entry name" value="STRESS RESPONSE PROTEIN NHAX"/>
    <property type="match status" value="1"/>
</dbReference>
<evidence type="ECO:0000313" key="5">
    <source>
        <dbReference type="Proteomes" id="UP000215145"/>
    </source>
</evidence>
<dbReference type="InterPro" id="IPR014729">
    <property type="entry name" value="Rossmann-like_a/b/a_fold"/>
</dbReference>
<evidence type="ECO:0000259" key="3">
    <source>
        <dbReference type="Pfam" id="PF00582"/>
    </source>
</evidence>
<dbReference type="InterPro" id="IPR006015">
    <property type="entry name" value="Universal_stress_UspA"/>
</dbReference>
<feature type="domain" description="UspA" evidence="3">
    <location>
        <begin position="3"/>
        <end position="144"/>
    </location>
</feature>
<dbReference type="GO" id="GO:0005737">
    <property type="term" value="C:cytoplasm"/>
    <property type="evidence" value="ECO:0007669"/>
    <property type="project" value="UniProtKB-SubCell"/>
</dbReference>
<dbReference type="PIRSF" id="PIRSF006276">
    <property type="entry name" value="UspA"/>
    <property type="match status" value="1"/>
</dbReference>
<dbReference type="PRINTS" id="PR01438">
    <property type="entry name" value="UNVRSLSTRESS"/>
</dbReference>
<keyword evidence="2" id="KW-0963">Cytoplasm</keyword>
<comment type="subcellular location">
    <subcellularLocation>
        <location evidence="2">Cytoplasm</location>
    </subcellularLocation>
</comment>
<keyword evidence="5" id="KW-1185">Reference proteome</keyword>
<dbReference type="Gene3D" id="3.40.50.620">
    <property type="entry name" value="HUPs"/>
    <property type="match status" value="1"/>
</dbReference>
<reference evidence="4 5" key="1">
    <citation type="submission" date="2017-07" db="EMBL/GenBank/DDBJ databases">
        <title>Paenibacillus herberti R33 genome sequencing and assembly.</title>
        <authorList>
            <person name="Su W."/>
        </authorList>
    </citation>
    <scope>NUCLEOTIDE SEQUENCE [LARGE SCALE GENOMIC DNA]</scope>
    <source>
        <strain evidence="4 5">R33</strain>
    </source>
</reference>
<evidence type="ECO:0000256" key="1">
    <source>
        <dbReference type="ARBA" id="ARBA00008791"/>
    </source>
</evidence>
<dbReference type="CDD" id="cd00293">
    <property type="entry name" value="USP-like"/>
    <property type="match status" value="1"/>
</dbReference>
<dbReference type="PANTHER" id="PTHR46268:SF15">
    <property type="entry name" value="UNIVERSAL STRESS PROTEIN HP_0031"/>
    <property type="match status" value="1"/>
</dbReference>
<dbReference type="EMBL" id="NMUQ01000002">
    <property type="protein sequence ID" value="OXM14084.1"/>
    <property type="molecule type" value="Genomic_DNA"/>
</dbReference>
<dbReference type="OrthoDB" id="9777884at2"/>
<dbReference type="SUPFAM" id="SSF52402">
    <property type="entry name" value="Adenine nucleotide alpha hydrolases-like"/>
    <property type="match status" value="1"/>
</dbReference>
<dbReference type="RefSeq" id="WP_089524907.1">
    <property type="nucleotide sequence ID" value="NZ_NMUQ01000002.1"/>
</dbReference>
<name>A0A229NWB6_9BACL</name>
<evidence type="ECO:0000256" key="2">
    <source>
        <dbReference type="PIRNR" id="PIRNR006276"/>
    </source>
</evidence>
<dbReference type="Pfam" id="PF00582">
    <property type="entry name" value="Usp"/>
    <property type="match status" value="1"/>
</dbReference>
<sequence>MPYSKILVGYDGSEQSVRALRSAMELASTFKSMLEVVHVYNATQVFIGETIAASPPIGTESLRLEAETVAAEARTIIASVTDTPIEVMIAEGDPGNKIVDLAKERGADLVVVGSHGRGGFKELFTGSVSRHVTQHVHSPVLVVK</sequence>
<evidence type="ECO:0000313" key="4">
    <source>
        <dbReference type="EMBL" id="OXM14084.1"/>
    </source>
</evidence>
<dbReference type="AlphaFoldDB" id="A0A229NWB6"/>
<comment type="caution">
    <text evidence="4">The sequence shown here is derived from an EMBL/GenBank/DDBJ whole genome shotgun (WGS) entry which is preliminary data.</text>
</comment>
<proteinExistence type="inferred from homology"/>
<organism evidence="4 5">
    <name type="scientific">Paenibacillus herberti</name>
    <dbReference type="NCBI Taxonomy" id="1619309"/>
    <lineage>
        <taxon>Bacteria</taxon>
        <taxon>Bacillati</taxon>
        <taxon>Bacillota</taxon>
        <taxon>Bacilli</taxon>
        <taxon>Bacillales</taxon>
        <taxon>Paenibacillaceae</taxon>
        <taxon>Paenibacillus</taxon>
    </lineage>
</organism>
<dbReference type="Proteomes" id="UP000215145">
    <property type="component" value="Unassembled WGS sequence"/>
</dbReference>
<protein>
    <recommendedName>
        <fullName evidence="2">Universal stress protein</fullName>
    </recommendedName>
</protein>
<comment type="similarity">
    <text evidence="1 2">Belongs to the universal stress protein A family.</text>
</comment>